<dbReference type="Gene3D" id="1.20.1250.20">
    <property type="entry name" value="MFS general substrate transporter like domains"/>
    <property type="match status" value="2"/>
</dbReference>
<evidence type="ECO:0000256" key="2">
    <source>
        <dbReference type="ARBA" id="ARBA00022692"/>
    </source>
</evidence>
<feature type="transmembrane region" description="Helical" evidence="5">
    <location>
        <begin position="389"/>
        <end position="411"/>
    </location>
</feature>
<dbReference type="SUPFAM" id="SSF103473">
    <property type="entry name" value="MFS general substrate transporter"/>
    <property type="match status" value="1"/>
</dbReference>
<dbReference type="EMBL" id="RIBY02000258">
    <property type="protein sequence ID" value="KAH9844667.1"/>
    <property type="molecule type" value="Genomic_DNA"/>
</dbReference>
<feature type="transmembrane region" description="Helical" evidence="5">
    <location>
        <begin position="42"/>
        <end position="67"/>
    </location>
</feature>
<dbReference type="Pfam" id="PF07690">
    <property type="entry name" value="MFS_1"/>
    <property type="match status" value="1"/>
</dbReference>
<evidence type="ECO:0000256" key="1">
    <source>
        <dbReference type="ARBA" id="ARBA00004141"/>
    </source>
</evidence>
<evidence type="ECO:0000256" key="4">
    <source>
        <dbReference type="ARBA" id="ARBA00023136"/>
    </source>
</evidence>
<dbReference type="PANTHER" id="PTHR23501">
    <property type="entry name" value="MAJOR FACILITATOR SUPERFAMILY"/>
    <property type="match status" value="1"/>
</dbReference>
<evidence type="ECO:0000259" key="6">
    <source>
        <dbReference type="PROSITE" id="PS50850"/>
    </source>
</evidence>
<feature type="domain" description="Major facilitator superfamily (MFS) profile" evidence="6">
    <location>
        <begin position="45"/>
        <end position="554"/>
    </location>
</feature>
<feature type="transmembrane region" description="Helical" evidence="5">
    <location>
        <begin position="363"/>
        <end position="383"/>
    </location>
</feature>
<accession>A0A9W7W6A2</accession>
<feature type="transmembrane region" description="Helical" evidence="5">
    <location>
        <begin position="124"/>
        <end position="144"/>
    </location>
</feature>
<reference evidence="7 8" key="1">
    <citation type="journal article" date="2018" name="IMA Fungus">
        <title>IMA Genome-F 10: Nine draft genome sequences of Claviceps purpurea s.lat., including C. arundinis, C. humidiphila, and C. cf. spartinae, pseudomolecules for the pitch canker pathogen Fusarium circinatum, draft genome of Davidsoniella eucalypti, Grosmannia galeiformis, Quambalaria eucalypti, and Teratosphaeria destructans.</title>
        <authorList>
            <person name="Wingfield B.D."/>
            <person name="Liu M."/>
            <person name="Nguyen H.D."/>
            <person name="Lane F.A."/>
            <person name="Morgan S.W."/>
            <person name="De Vos L."/>
            <person name="Wilken P.M."/>
            <person name="Duong T.A."/>
            <person name="Aylward J."/>
            <person name="Coetzee M.P."/>
            <person name="Dadej K."/>
            <person name="De Beer Z.W."/>
            <person name="Findlay W."/>
            <person name="Havenga M."/>
            <person name="Kolarik M."/>
            <person name="Menzies J.G."/>
            <person name="Naidoo K."/>
            <person name="Pochopski O."/>
            <person name="Shoukouhi P."/>
            <person name="Santana Q.C."/>
            <person name="Seifert K.A."/>
            <person name="Soal N."/>
            <person name="Steenkamp E.T."/>
            <person name="Tatham C.T."/>
            <person name="van der Nest M.A."/>
            <person name="Wingfield M.J."/>
        </authorList>
    </citation>
    <scope>NUCLEOTIDE SEQUENCE [LARGE SCALE GENOMIC DNA]</scope>
    <source>
        <strain evidence="7">CMW44962</strain>
    </source>
</reference>
<organism evidence="7 8">
    <name type="scientific">Teratosphaeria destructans</name>
    <dbReference type="NCBI Taxonomy" id="418781"/>
    <lineage>
        <taxon>Eukaryota</taxon>
        <taxon>Fungi</taxon>
        <taxon>Dikarya</taxon>
        <taxon>Ascomycota</taxon>
        <taxon>Pezizomycotina</taxon>
        <taxon>Dothideomycetes</taxon>
        <taxon>Dothideomycetidae</taxon>
        <taxon>Mycosphaerellales</taxon>
        <taxon>Teratosphaeriaceae</taxon>
        <taxon>Teratosphaeria</taxon>
    </lineage>
</organism>
<comment type="subcellular location">
    <subcellularLocation>
        <location evidence="1">Membrane</location>
        <topology evidence="1">Multi-pass membrane protein</topology>
    </subcellularLocation>
</comment>
<dbReference type="PROSITE" id="PS50850">
    <property type="entry name" value="MFS"/>
    <property type="match status" value="1"/>
</dbReference>
<gene>
    <name evidence="7" type="ORF">Tdes44962_MAKER07203</name>
</gene>
<feature type="transmembrane region" description="Helical" evidence="5">
    <location>
        <begin position="183"/>
        <end position="203"/>
    </location>
</feature>
<dbReference type="InterPro" id="IPR011701">
    <property type="entry name" value="MFS"/>
</dbReference>
<dbReference type="Proteomes" id="UP001138500">
    <property type="component" value="Unassembled WGS sequence"/>
</dbReference>
<feature type="transmembrane region" description="Helical" evidence="5">
    <location>
        <begin position="256"/>
        <end position="277"/>
    </location>
</feature>
<dbReference type="OrthoDB" id="10021397at2759"/>
<keyword evidence="8" id="KW-1185">Reference proteome</keyword>
<dbReference type="InterPro" id="IPR036259">
    <property type="entry name" value="MFS_trans_sf"/>
</dbReference>
<evidence type="ECO:0000313" key="7">
    <source>
        <dbReference type="EMBL" id="KAH9844667.1"/>
    </source>
</evidence>
<feature type="transmembrane region" description="Helical" evidence="5">
    <location>
        <begin position="156"/>
        <end position="177"/>
    </location>
</feature>
<evidence type="ECO:0000256" key="5">
    <source>
        <dbReference type="SAM" id="Phobius"/>
    </source>
</evidence>
<keyword evidence="3 5" id="KW-1133">Transmembrane helix</keyword>
<keyword evidence="2 5" id="KW-0812">Transmembrane</keyword>
<reference evidence="7 8" key="2">
    <citation type="journal article" date="2021" name="Curr. Genet.">
        <title>Genetic response to nitrogen starvation in the aggressive Eucalyptus foliar pathogen Teratosphaeria destructans.</title>
        <authorList>
            <person name="Havenga M."/>
            <person name="Wingfield B.D."/>
            <person name="Wingfield M.J."/>
            <person name="Dreyer L.L."/>
            <person name="Roets F."/>
            <person name="Aylward J."/>
        </authorList>
    </citation>
    <scope>NUCLEOTIDE SEQUENCE [LARGE SCALE GENOMIC DNA]</scope>
    <source>
        <strain evidence="7">CMW44962</strain>
    </source>
</reference>
<feature type="transmembrane region" description="Helical" evidence="5">
    <location>
        <begin position="330"/>
        <end position="351"/>
    </location>
</feature>
<keyword evidence="4 5" id="KW-0472">Membrane</keyword>
<proteinExistence type="predicted"/>
<protein>
    <submittedName>
        <fullName evidence="7">MFS general transporter</fullName>
    </submittedName>
</protein>
<dbReference type="InterPro" id="IPR020846">
    <property type="entry name" value="MFS_dom"/>
</dbReference>
<evidence type="ECO:0000313" key="8">
    <source>
        <dbReference type="Proteomes" id="UP001138500"/>
    </source>
</evidence>
<name>A0A9W7W6A2_9PEZI</name>
<feature type="transmembrane region" description="Helical" evidence="5">
    <location>
        <begin position="215"/>
        <end position="236"/>
    </location>
</feature>
<dbReference type="GO" id="GO:0005886">
    <property type="term" value="C:plasma membrane"/>
    <property type="evidence" value="ECO:0007669"/>
    <property type="project" value="TreeGrafter"/>
</dbReference>
<dbReference type="CDD" id="cd17502">
    <property type="entry name" value="MFS_Azr1_MDR_like"/>
    <property type="match status" value="1"/>
</dbReference>
<feature type="transmembrane region" description="Helical" evidence="5">
    <location>
        <begin position="528"/>
        <end position="549"/>
    </location>
</feature>
<feature type="transmembrane region" description="Helical" evidence="5">
    <location>
        <begin position="289"/>
        <end position="310"/>
    </location>
</feature>
<dbReference type="GO" id="GO:0022857">
    <property type="term" value="F:transmembrane transporter activity"/>
    <property type="evidence" value="ECO:0007669"/>
    <property type="project" value="InterPro"/>
</dbReference>
<dbReference type="FunFam" id="1.20.1250.20:FF:000196">
    <property type="entry name" value="MFS toxin efflux pump (AflT)"/>
    <property type="match status" value="1"/>
</dbReference>
<dbReference type="AlphaFoldDB" id="A0A9W7W6A2"/>
<comment type="caution">
    <text evidence="7">The sequence shown here is derived from an EMBL/GenBank/DDBJ whole genome shotgun (WGS) entry which is preliminary data.</text>
</comment>
<evidence type="ECO:0000256" key="3">
    <source>
        <dbReference type="ARBA" id="ARBA00022989"/>
    </source>
</evidence>
<dbReference type="PANTHER" id="PTHR23501:SF199">
    <property type="entry name" value="MFS EFFLUX TRANSPORTER INPD-RELATED"/>
    <property type="match status" value="1"/>
</dbReference>
<sequence>MPTAPMQSEVASAALNEKGGGNPGETAVPGDPGTHTRSRLKLLLLVTALCLAVFCQALDNTIISTAIPKITDEFGSLDDVGFVDHRSSIPAEISHSRRWYGSGYLVAACALQLSYGKLYSLFPIKWVFLISVAIFELGSLLCGAAPNSIGLIMGRVVAGIGSGGIYSGAVLAIAAFAPHDKLPIYNGLLGAMYAIASVAGPLMGGAFTDRVTWRLCFYINLPFGLVTAVCVLLFLSSRDGKKPNHDLPLKEKFGHFDLLGLLLFIPTIVCLLLALTWGGTTYAWSNARIIVLFALSGLLMLVFTASQIWQKDRATVPPNIIKDRTVWACSVYVFFLFGSFLAMIYYLPIWLQAIKGDSAVKSGVDVLPTILGTVVLSLVSGGLVAILGFYTWSCVVSSILASVGVGLMTTFKPTTGSSHWIGYQILYGAGCGMGLQQPLVAVQTALPARYAAEATAIVIFFENFGGAVFLNAAQNVFNNKLVQEIAAQKIDVDASTLLSEGATTISQLVKPEHLDAVKIAYNKAVTQTFYVAVVTAVLSLAGSALIPWLSVKHRDAREDSQPSTNLH</sequence>